<feature type="transmembrane region" description="Helical" evidence="7">
    <location>
        <begin position="52"/>
        <end position="73"/>
    </location>
</feature>
<dbReference type="InterPro" id="IPR011701">
    <property type="entry name" value="MFS"/>
</dbReference>
<keyword evidence="2" id="KW-1003">Cell membrane</keyword>
<dbReference type="InterPro" id="IPR036259">
    <property type="entry name" value="MFS_trans_sf"/>
</dbReference>
<keyword evidence="9" id="KW-1185">Reference proteome</keyword>
<dbReference type="EMBL" id="JAUSQZ010000001">
    <property type="protein sequence ID" value="MDP9827909.1"/>
    <property type="molecule type" value="Genomic_DNA"/>
</dbReference>
<feature type="transmembrane region" description="Helical" evidence="7">
    <location>
        <begin position="348"/>
        <end position="371"/>
    </location>
</feature>
<organism evidence="8 9">
    <name type="scientific">Kineosporia succinea</name>
    <dbReference type="NCBI Taxonomy" id="84632"/>
    <lineage>
        <taxon>Bacteria</taxon>
        <taxon>Bacillati</taxon>
        <taxon>Actinomycetota</taxon>
        <taxon>Actinomycetes</taxon>
        <taxon>Kineosporiales</taxon>
        <taxon>Kineosporiaceae</taxon>
        <taxon>Kineosporia</taxon>
    </lineage>
</organism>
<comment type="subcellular location">
    <subcellularLocation>
        <location evidence="1">Cell membrane</location>
        <topology evidence="1">Multi-pass membrane protein</topology>
    </subcellularLocation>
</comment>
<dbReference type="PANTHER" id="PTHR23513">
    <property type="entry name" value="INTEGRAL MEMBRANE EFFLUX PROTEIN-RELATED"/>
    <property type="match status" value="1"/>
</dbReference>
<keyword evidence="3 7" id="KW-0812">Transmembrane</keyword>
<comment type="caution">
    <text evidence="8">The sequence shown here is derived from an EMBL/GenBank/DDBJ whole genome shotgun (WGS) entry which is preliminary data.</text>
</comment>
<feature type="region of interest" description="Disordered" evidence="6">
    <location>
        <begin position="405"/>
        <end position="425"/>
    </location>
</feature>
<evidence type="ECO:0000256" key="1">
    <source>
        <dbReference type="ARBA" id="ARBA00004651"/>
    </source>
</evidence>
<feature type="transmembrane region" description="Helical" evidence="7">
    <location>
        <begin position="258"/>
        <end position="279"/>
    </location>
</feature>
<accession>A0ABT9P650</accession>
<feature type="transmembrane region" description="Helical" evidence="7">
    <location>
        <begin position="291"/>
        <end position="308"/>
    </location>
</feature>
<protein>
    <submittedName>
        <fullName evidence="8">MFS family permease</fullName>
    </submittedName>
</protein>
<keyword evidence="5 7" id="KW-0472">Membrane</keyword>
<evidence type="ECO:0000256" key="2">
    <source>
        <dbReference type="ARBA" id="ARBA00022475"/>
    </source>
</evidence>
<proteinExistence type="predicted"/>
<feature type="transmembrane region" description="Helical" evidence="7">
    <location>
        <begin position="230"/>
        <end position="252"/>
    </location>
</feature>
<evidence type="ECO:0000256" key="4">
    <source>
        <dbReference type="ARBA" id="ARBA00022989"/>
    </source>
</evidence>
<evidence type="ECO:0000256" key="7">
    <source>
        <dbReference type="SAM" id="Phobius"/>
    </source>
</evidence>
<feature type="transmembrane region" description="Helical" evidence="7">
    <location>
        <begin position="85"/>
        <end position="105"/>
    </location>
</feature>
<evidence type="ECO:0000256" key="3">
    <source>
        <dbReference type="ARBA" id="ARBA00022692"/>
    </source>
</evidence>
<dbReference type="SUPFAM" id="SSF103473">
    <property type="entry name" value="MFS general substrate transporter"/>
    <property type="match status" value="1"/>
</dbReference>
<feature type="compositionally biased region" description="Pro residues" evidence="6">
    <location>
        <begin position="413"/>
        <end position="425"/>
    </location>
</feature>
<name>A0ABT9P650_9ACTN</name>
<evidence type="ECO:0000313" key="9">
    <source>
        <dbReference type="Proteomes" id="UP001235712"/>
    </source>
</evidence>
<dbReference type="PANTHER" id="PTHR23513:SF11">
    <property type="entry name" value="STAPHYLOFERRIN A TRANSPORTER"/>
    <property type="match status" value="1"/>
</dbReference>
<evidence type="ECO:0000256" key="5">
    <source>
        <dbReference type="ARBA" id="ARBA00023136"/>
    </source>
</evidence>
<feature type="transmembrane region" description="Helical" evidence="7">
    <location>
        <begin position="377"/>
        <end position="395"/>
    </location>
</feature>
<feature type="transmembrane region" description="Helical" evidence="7">
    <location>
        <begin position="314"/>
        <end position="336"/>
    </location>
</feature>
<dbReference type="Proteomes" id="UP001235712">
    <property type="component" value="Unassembled WGS sequence"/>
</dbReference>
<feature type="transmembrane region" description="Helical" evidence="7">
    <location>
        <begin position="20"/>
        <end position="46"/>
    </location>
</feature>
<gene>
    <name evidence="8" type="ORF">J2S57_003658</name>
</gene>
<sequence length="425" mass="42589">MSTSTVARTTYREVFTTPGFAALFTTTTLTVLGISLQILAFSVVVFETTGSSTWSSAAFAAGFLPGVVGGLLLPSLADRWPARPLIAVGSLVRLGLGLLLAVLASSSSVPAGIAVVALGALLHPLVSAAQSGLLLRLLEGDRYVLGRSLFTMTSMLAQLAGLAVGGLVLQALGAGAVLVLAAAMHGVALLISWLGLPSVPAPGSRSPWTPGETLRGYRDLFGHSLVRPLLLLWWTPFALLAGVESLAVSYAGQTQAGGAATAVLMGATPLGALVGTTVVGRLCRPATRERLVPVLLALLGVSLLPLALTPSAPVAAVLMALAGVGLAFETGGQAAFRNALPPGRQALGFGLLGVGLMTGQGLGPLVAGPLADLSSPGTASAVLGLLILLTTPVLLRGAGVSPALPPTATTPALLPPPAPSVPEVR</sequence>
<reference evidence="8 9" key="1">
    <citation type="submission" date="2023-07" db="EMBL/GenBank/DDBJ databases">
        <title>Sequencing the genomes of 1000 actinobacteria strains.</title>
        <authorList>
            <person name="Klenk H.-P."/>
        </authorList>
    </citation>
    <scope>NUCLEOTIDE SEQUENCE [LARGE SCALE GENOMIC DNA]</scope>
    <source>
        <strain evidence="8 9">DSM 44388</strain>
    </source>
</reference>
<keyword evidence="4 7" id="KW-1133">Transmembrane helix</keyword>
<feature type="transmembrane region" description="Helical" evidence="7">
    <location>
        <begin position="149"/>
        <end position="169"/>
    </location>
</feature>
<dbReference type="Gene3D" id="1.20.1250.20">
    <property type="entry name" value="MFS general substrate transporter like domains"/>
    <property type="match status" value="1"/>
</dbReference>
<feature type="transmembrane region" description="Helical" evidence="7">
    <location>
        <begin position="175"/>
        <end position="196"/>
    </location>
</feature>
<evidence type="ECO:0000313" key="8">
    <source>
        <dbReference type="EMBL" id="MDP9827909.1"/>
    </source>
</evidence>
<dbReference type="RefSeq" id="WP_307244549.1">
    <property type="nucleotide sequence ID" value="NZ_JAUSQZ010000001.1"/>
</dbReference>
<evidence type="ECO:0000256" key="6">
    <source>
        <dbReference type="SAM" id="MobiDB-lite"/>
    </source>
</evidence>
<feature type="transmembrane region" description="Helical" evidence="7">
    <location>
        <begin position="111"/>
        <end position="137"/>
    </location>
</feature>
<dbReference type="Pfam" id="PF07690">
    <property type="entry name" value="MFS_1"/>
    <property type="match status" value="1"/>
</dbReference>